<dbReference type="EMBL" id="PFAP01000001">
    <property type="protein sequence ID" value="PIR94670.1"/>
    <property type="molecule type" value="Genomic_DNA"/>
</dbReference>
<proteinExistence type="predicted"/>
<reference evidence="2" key="1">
    <citation type="submission" date="2017-09" db="EMBL/GenBank/DDBJ databases">
        <title>Depth-based differentiation of microbial function through sediment-hosted aquifers and enrichment of novel symbionts in the deep terrestrial subsurface.</title>
        <authorList>
            <person name="Probst A.J."/>
            <person name="Ladd B."/>
            <person name="Jarett J.K."/>
            <person name="Geller-Mcgrath D.E."/>
            <person name="Sieber C.M.K."/>
            <person name="Emerson J.B."/>
            <person name="Anantharaman K."/>
            <person name="Thomas B.C."/>
            <person name="Malmstrom R."/>
            <person name="Stieglmeier M."/>
            <person name="Klingl A."/>
            <person name="Woyke T."/>
            <person name="Ryan C.M."/>
            <person name="Banfield J.F."/>
        </authorList>
    </citation>
    <scope>NUCLEOTIDE SEQUENCE [LARGE SCALE GENOMIC DNA]</scope>
</reference>
<organism evidence="1 2">
    <name type="scientific">Candidatus Falkowbacteria bacterium CG10_big_fil_rev_8_21_14_0_10_39_11</name>
    <dbReference type="NCBI Taxonomy" id="1974565"/>
    <lineage>
        <taxon>Bacteria</taxon>
        <taxon>Candidatus Falkowiibacteriota</taxon>
    </lineage>
</organism>
<comment type="caution">
    <text evidence="1">The sequence shown here is derived from an EMBL/GenBank/DDBJ whole genome shotgun (WGS) entry which is preliminary data.</text>
</comment>
<evidence type="ECO:0000313" key="2">
    <source>
        <dbReference type="Proteomes" id="UP000229901"/>
    </source>
</evidence>
<accession>A0A2H0V8L8</accession>
<sequence length="76" mass="8802">MIFFREKCPACQGHLRLGIRYSSESSSGFRNVPCALCSGTGKSSELTFVEHLERLILKLPKLFRWLIKFPTKLWNK</sequence>
<protein>
    <submittedName>
        <fullName evidence="1">Uncharacterized protein</fullName>
    </submittedName>
</protein>
<gene>
    <name evidence="1" type="ORF">COT97_00215</name>
</gene>
<name>A0A2H0V8L8_9BACT</name>
<dbReference type="AlphaFoldDB" id="A0A2H0V8L8"/>
<evidence type="ECO:0000313" key="1">
    <source>
        <dbReference type="EMBL" id="PIR94670.1"/>
    </source>
</evidence>
<dbReference type="Proteomes" id="UP000229901">
    <property type="component" value="Unassembled WGS sequence"/>
</dbReference>